<feature type="compositionally biased region" description="Basic and acidic residues" evidence="1">
    <location>
        <begin position="173"/>
        <end position="187"/>
    </location>
</feature>
<evidence type="ECO:0000313" key="3">
    <source>
        <dbReference type="EMBL" id="CAD8295096.1"/>
    </source>
</evidence>
<reference evidence="3" key="1">
    <citation type="submission" date="2021-01" db="EMBL/GenBank/DDBJ databases">
        <authorList>
            <person name="Corre E."/>
            <person name="Pelletier E."/>
            <person name="Niang G."/>
            <person name="Scheremetjew M."/>
            <person name="Finn R."/>
            <person name="Kale V."/>
            <person name="Holt S."/>
            <person name="Cochrane G."/>
            <person name="Meng A."/>
            <person name="Brown T."/>
            <person name="Cohen L."/>
        </authorList>
    </citation>
    <scope>NUCLEOTIDE SEQUENCE</scope>
    <source>
        <strain evidence="3">CCMP147</strain>
    </source>
</reference>
<protein>
    <submittedName>
        <fullName evidence="3">Uncharacterized protein</fullName>
    </submittedName>
</protein>
<dbReference type="EMBL" id="HBED01004665">
    <property type="protein sequence ID" value="CAD8295096.1"/>
    <property type="molecule type" value="Transcribed_RNA"/>
</dbReference>
<evidence type="ECO:0000313" key="2">
    <source>
        <dbReference type="EMBL" id="CAD8295092.1"/>
    </source>
</evidence>
<gene>
    <name evidence="2" type="ORF">TDUB1175_LOCUS2296</name>
    <name evidence="3" type="ORF">TDUB1175_LOCUS2299</name>
</gene>
<dbReference type="AlphaFoldDB" id="A0A6U2AHG5"/>
<accession>A0A6U2AHG5</accession>
<evidence type="ECO:0000256" key="1">
    <source>
        <dbReference type="SAM" id="MobiDB-lite"/>
    </source>
</evidence>
<sequence>MALKKLASDYSHPEKPVEIDPAAFGRNYFGPQEEFEDAEERAASLADALALKKLAIDYAHPEARVTTTDSTAFGRNYFTRPSAPAHEDAEEAEEALADAQALAKLAKDYAHPEAGVGTADETAAARCYYSRHSSPTHNDLLITARSAAKPEARVSAVGPLPPSATERQQGGKKAAEKKKGGNDDDIPRVSSSHMLFGMAE</sequence>
<dbReference type="EMBL" id="HBED01004662">
    <property type="protein sequence ID" value="CAD8295092.1"/>
    <property type="molecule type" value="Transcribed_RNA"/>
</dbReference>
<organism evidence="3">
    <name type="scientific">Pseudictyota dubia</name>
    <dbReference type="NCBI Taxonomy" id="2749911"/>
    <lineage>
        <taxon>Eukaryota</taxon>
        <taxon>Sar</taxon>
        <taxon>Stramenopiles</taxon>
        <taxon>Ochrophyta</taxon>
        <taxon>Bacillariophyta</taxon>
        <taxon>Mediophyceae</taxon>
        <taxon>Biddulphiophycidae</taxon>
        <taxon>Eupodiscales</taxon>
        <taxon>Odontellaceae</taxon>
        <taxon>Pseudictyota</taxon>
    </lineage>
</organism>
<proteinExistence type="predicted"/>
<name>A0A6U2AHG5_9STRA</name>
<feature type="region of interest" description="Disordered" evidence="1">
    <location>
        <begin position="144"/>
        <end position="200"/>
    </location>
</feature>